<proteinExistence type="predicted"/>
<organism evidence="1 2">
    <name type="scientific">Tropilaelaps mercedesae</name>
    <dbReference type="NCBI Taxonomy" id="418985"/>
    <lineage>
        <taxon>Eukaryota</taxon>
        <taxon>Metazoa</taxon>
        <taxon>Ecdysozoa</taxon>
        <taxon>Arthropoda</taxon>
        <taxon>Chelicerata</taxon>
        <taxon>Arachnida</taxon>
        <taxon>Acari</taxon>
        <taxon>Parasitiformes</taxon>
        <taxon>Mesostigmata</taxon>
        <taxon>Gamasina</taxon>
        <taxon>Dermanyssoidea</taxon>
        <taxon>Laelapidae</taxon>
        <taxon>Tropilaelaps</taxon>
    </lineage>
</organism>
<sequence length="253" mass="28157">ERTGRRRCIFVRCSRLLTSRNLHSGSGVIVSSSVEDADDRYSRCGGCGCPCQGVGHWRLSTVAGPTASLSFGRFHRRWGRIRGVVRRPRGGYLRRRPRSCGDSAAPGRIVRGGRSRPCAKGRRHISAIRDTRVPSSCRFIQPHHCPCHSFGAPSGSIAQSRCPVRSYPGSRKTRLRFLLDGKRNTCAMFDCSTEFQLGPDQSVGFHGRTGNLRTGIDDDKITSEIQTCECQSGRSWQSVICLRFLWLDPCTLE</sequence>
<keyword evidence="2" id="KW-1185">Reference proteome</keyword>
<reference evidence="1 2" key="1">
    <citation type="journal article" date="2017" name="Gigascience">
        <title>Draft genome of the honey bee ectoparasitic mite, Tropilaelaps mercedesae, is shaped by the parasitic life history.</title>
        <authorList>
            <person name="Dong X."/>
            <person name="Armstrong S.D."/>
            <person name="Xia D."/>
            <person name="Makepeace B.L."/>
            <person name="Darby A.C."/>
            <person name="Kadowaki T."/>
        </authorList>
    </citation>
    <scope>NUCLEOTIDE SEQUENCE [LARGE SCALE GENOMIC DNA]</scope>
    <source>
        <strain evidence="1">Wuxi-XJTLU</strain>
    </source>
</reference>
<dbReference type="InParanoid" id="A0A1V9XF94"/>
<feature type="non-terminal residue" evidence="1">
    <location>
        <position position="1"/>
    </location>
</feature>
<dbReference type="Proteomes" id="UP000192247">
    <property type="component" value="Unassembled WGS sequence"/>
</dbReference>
<dbReference type="EMBL" id="MNPL01012277">
    <property type="protein sequence ID" value="OQR72225.1"/>
    <property type="molecule type" value="Genomic_DNA"/>
</dbReference>
<dbReference type="AlphaFoldDB" id="A0A1V9XF94"/>
<evidence type="ECO:0000313" key="1">
    <source>
        <dbReference type="EMBL" id="OQR72225.1"/>
    </source>
</evidence>
<protein>
    <submittedName>
        <fullName evidence="1">Uncharacterized protein</fullName>
    </submittedName>
</protein>
<comment type="caution">
    <text evidence="1">The sequence shown here is derived from an EMBL/GenBank/DDBJ whole genome shotgun (WGS) entry which is preliminary data.</text>
</comment>
<evidence type="ECO:0000313" key="2">
    <source>
        <dbReference type="Proteomes" id="UP000192247"/>
    </source>
</evidence>
<name>A0A1V9XF94_9ACAR</name>
<accession>A0A1V9XF94</accession>
<gene>
    <name evidence="1" type="ORF">BIW11_10521</name>
</gene>